<keyword evidence="3" id="KW-1185">Reference proteome</keyword>
<dbReference type="WBParaSite" id="PSAMB.scaffold1545size30218.g13726.t1">
    <property type="protein sequence ID" value="PSAMB.scaffold1545size30218.g13726.t1"/>
    <property type="gene ID" value="PSAMB.scaffold1545size30218.g13726"/>
</dbReference>
<accession>A0A914V4V1</accession>
<dbReference type="CDD" id="cd15777">
    <property type="entry name" value="CRBN_C_like"/>
    <property type="match status" value="1"/>
</dbReference>
<sequence length="169" mass="18923">MPFRIWILLLLTHQLVSTVYSATQCQSHKHEPHLLCRMCGHEIAKGSSIIRKKSSMALSSFNLTVMNNDCLVQLFENGVPEQFDVFTVTQADLALSGKPTTALSWFPGYAWTAALCPKCGVHLGWRFEANVIDSRSGRVVKDSFDGLVLDFLLSEEYSNSLTKVPKLSW</sequence>
<dbReference type="Gene3D" id="2.170.150.20">
    <property type="entry name" value="Peptide methionine sulfoxide reductase"/>
    <property type="match status" value="1"/>
</dbReference>
<feature type="chain" id="PRO_5037609652" evidence="1">
    <location>
        <begin position="22"/>
        <end position="169"/>
    </location>
</feature>
<dbReference type="Proteomes" id="UP000887566">
    <property type="component" value="Unplaced"/>
</dbReference>
<organism evidence="3 4">
    <name type="scientific">Plectus sambesii</name>
    <dbReference type="NCBI Taxonomy" id="2011161"/>
    <lineage>
        <taxon>Eukaryota</taxon>
        <taxon>Metazoa</taxon>
        <taxon>Ecdysozoa</taxon>
        <taxon>Nematoda</taxon>
        <taxon>Chromadorea</taxon>
        <taxon>Plectida</taxon>
        <taxon>Plectina</taxon>
        <taxon>Plectoidea</taxon>
        <taxon>Plectidae</taxon>
        <taxon>Plectus</taxon>
    </lineage>
</organism>
<name>A0A914V4V1_9BILA</name>
<feature type="signal peptide" evidence="1">
    <location>
        <begin position="1"/>
        <end position="21"/>
    </location>
</feature>
<evidence type="ECO:0000313" key="3">
    <source>
        <dbReference type="Proteomes" id="UP000887566"/>
    </source>
</evidence>
<proteinExistence type="predicted"/>
<reference evidence="4" key="1">
    <citation type="submission" date="2022-11" db="UniProtKB">
        <authorList>
            <consortium name="WormBaseParasite"/>
        </authorList>
    </citation>
    <scope>IDENTIFICATION</scope>
</reference>
<protein>
    <submittedName>
        <fullName evidence="4">CULT domain-containing protein</fullName>
    </submittedName>
</protein>
<dbReference type="AlphaFoldDB" id="A0A914V4V1"/>
<keyword evidence="1" id="KW-0732">Signal</keyword>
<evidence type="ECO:0000256" key="1">
    <source>
        <dbReference type="SAM" id="SignalP"/>
    </source>
</evidence>
<dbReference type="FunFam" id="2.170.150.20:FF:000007">
    <property type="entry name" value="Protein cereblon"/>
    <property type="match status" value="1"/>
</dbReference>
<feature type="domain" description="CULT" evidence="2">
    <location>
        <begin position="31"/>
        <end position="156"/>
    </location>
</feature>
<dbReference type="PROSITE" id="PS51788">
    <property type="entry name" value="CULT"/>
    <property type="match status" value="1"/>
</dbReference>
<evidence type="ECO:0000313" key="4">
    <source>
        <dbReference type="WBParaSite" id="PSAMB.scaffold1545size30218.g13726.t1"/>
    </source>
</evidence>
<evidence type="ECO:0000259" key="2">
    <source>
        <dbReference type="PROSITE" id="PS51788"/>
    </source>
</evidence>
<dbReference type="InterPro" id="IPR034750">
    <property type="entry name" value="CULT"/>
</dbReference>